<dbReference type="PANTHER" id="PTHR48098:SF6">
    <property type="entry name" value="FERRI-BACILLIBACTIN ESTERASE BESA"/>
    <property type="match status" value="1"/>
</dbReference>
<dbReference type="Pfam" id="PF00756">
    <property type="entry name" value="Esterase"/>
    <property type="match status" value="1"/>
</dbReference>
<dbReference type="InterPro" id="IPR000801">
    <property type="entry name" value="Esterase-like"/>
</dbReference>
<gene>
    <name evidence="2" type="ORF">SAMN04487906_1592</name>
</gene>
<dbReference type="InterPro" id="IPR011990">
    <property type="entry name" value="TPR-like_helical_dom_sf"/>
</dbReference>
<dbReference type="Gene3D" id="1.25.40.10">
    <property type="entry name" value="Tetratricopeptide repeat domain"/>
    <property type="match status" value="1"/>
</dbReference>
<evidence type="ECO:0008006" key="4">
    <source>
        <dbReference type="Google" id="ProtNLM"/>
    </source>
</evidence>
<evidence type="ECO:0000313" key="3">
    <source>
        <dbReference type="Proteomes" id="UP000183209"/>
    </source>
</evidence>
<dbReference type="RefSeq" id="WP_074978080.1">
    <property type="nucleotide sequence ID" value="NZ_FPAG01000004.1"/>
</dbReference>
<feature type="signal peptide" evidence="1">
    <location>
        <begin position="1"/>
        <end position="18"/>
    </location>
</feature>
<dbReference type="InterPro" id="IPR029058">
    <property type="entry name" value="AB_hydrolase_fold"/>
</dbReference>
<dbReference type="Gene3D" id="3.40.50.1820">
    <property type="entry name" value="alpha/beta hydrolase"/>
    <property type="match status" value="1"/>
</dbReference>
<name>A0A1I6SG80_9FLAO</name>
<dbReference type="AlphaFoldDB" id="A0A1I6SG80"/>
<dbReference type="EMBL" id="FPAG01000004">
    <property type="protein sequence ID" value="SFS75919.1"/>
    <property type="molecule type" value="Genomic_DNA"/>
</dbReference>
<dbReference type="SUPFAM" id="SSF53474">
    <property type="entry name" value="alpha/beta-Hydrolases"/>
    <property type="match status" value="1"/>
</dbReference>
<sequence length="378" mass="44053">MKKYLTFVLLLCSLASIAQIKNTKSYSLKLDETRNLRLYIPENYDAEKSYPLIVVLDADYLFDVVVANCKFLNYNGDMPESIVVGIEQKGLRDADSQYGENSLPEKKGNRFFEYLGMELIPSLQKEYSLANFRAIVGHGITGNFTNYYLLKGEPLFKAYINLSPSYAPRMEDYLLERLKGYEDMIFYYLATSSNDKKENIQGAKYFNAQLRLINNENIHYYFDDFENTNHYSLASYGIPKALNQFFEIYKPISKEEYQTKVLTYEGPVINYLYDKYQTMESLFGFKKPVLLNDIMAIYAATKKNKDLPSLEELSRIAKNEFPETMLGFFLEAEYHEQMGEAKKAMRTYEKAFGMKEIDFITKDLALQRIQSIKEDFGW</sequence>
<keyword evidence="1" id="KW-0732">Signal</keyword>
<reference evidence="2 3" key="1">
    <citation type="submission" date="2016-10" db="EMBL/GenBank/DDBJ databases">
        <authorList>
            <person name="de Groot N.N."/>
        </authorList>
    </citation>
    <scope>NUCLEOTIDE SEQUENCE [LARGE SCALE GENOMIC DNA]</scope>
    <source>
        <strain evidence="2 3">CGMCC 1.6114</strain>
    </source>
</reference>
<evidence type="ECO:0000313" key="2">
    <source>
        <dbReference type="EMBL" id="SFS75919.1"/>
    </source>
</evidence>
<proteinExistence type="predicted"/>
<dbReference type="PANTHER" id="PTHR48098">
    <property type="entry name" value="ENTEROCHELIN ESTERASE-RELATED"/>
    <property type="match status" value="1"/>
</dbReference>
<dbReference type="Proteomes" id="UP000183209">
    <property type="component" value="Unassembled WGS sequence"/>
</dbReference>
<feature type="chain" id="PRO_5010231579" description="Esterase" evidence="1">
    <location>
        <begin position="19"/>
        <end position="378"/>
    </location>
</feature>
<accession>A0A1I6SG80</accession>
<dbReference type="OrthoDB" id="1142077at2"/>
<evidence type="ECO:0000256" key="1">
    <source>
        <dbReference type="SAM" id="SignalP"/>
    </source>
</evidence>
<dbReference type="InterPro" id="IPR050583">
    <property type="entry name" value="Mycobacterial_A85_antigen"/>
</dbReference>
<organism evidence="2 3">
    <name type="scientific">Zhouia amylolytica</name>
    <dbReference type="NCBI Taxonomy" id="376730"/>
    <lineage>
        <taxon>Bacteria</taxon>
        <taxon>Pseudomonadati</taxon>
        <taxon>Bacteroidota</taxon>
        <taxon>Flavobacteriia</taxon>
        <taxon>Flavobacteriales</taxon>
        <taxon>Flavobacteriaceae</taxon>
        <taxon>Zhouia</taxon>
    </lineage>
</organism>
<protein>
    <recommendedName>
        <fullName evidence="4">Esterase</fullName>
    </recommendedName>
</protein>